<evidence type="ECO:0008006" key="4">
    <source>
        <dbReference type="Google" id="ProtNLM"/>
    </source>
</evidence>
<evidence type="ECO:0000313" key="3">
    <source>
        <dbReference type="Proteomes" id="UP001283361"/>
    </source>
</evidence>
<accession>A0AAE1D897</accession>
<comment type="caution">
    <text evidence="2">The sequence shown here is derived from an EMBL/GenBank/DDBJ whole genome shotgun (WGS) entry which is preliminary data.</text>
</comment>
<protein>
    <recommendedName>
        <fullName evidence="4">Secreted protein</fullName>
    </recommendedName>
</protein>
<proteinExistence type="predicted"/>
<reference evidence="2" key="1">
    <citation type="journal article" date="2023" name="G3 (Bethesda)">
        <title>A reference genome for the long-term kleptoplast-retaining sea slug Elysia crispata morphotype clarki.</title>
        <authorList>
            <person name="Eastman K.E."/>
            <person name="Pendleton A.L."/>
            <person name="Shaikh M.A."/>
            <person name="Suttiyut T."/>
            <person name="Ogas R."/>
            <person name="Tomko P."/>
            <person name="Gavelis G."/>
            <person name="Widhalm J.R."/>
            <person name="Wisecaver J.H."/>
        </authorList>
    </citation>
    <scope>NUCLEOTIDE SEQUENCE</scope>
    <source>
        <strain evidence="2">ECLA1</strain>
    </source>
</reference>
<feature type="chain" id="PRO_5042056946" description="Secreted protein" evidence="1">
    <location>
        <begin position="20"/>
        <end position="89"/>
    </location>
</feature>
<dbReference type="AlphaFoldDB" id="A0AAE1D897"/>
<feature type="signal peptide" evidence="1">
    <location>
        <begin position="1"/>
        <end position="19"/>
    </location>
</feature>
<evidence type="ECO:0000313" key="2">
    <source>
        <dbReference type="EMBL" id="KAK3760981.1"/>
    </source>
</evidence>
<dbReference type="EMBL" id="JAWDGP010004927">
    <property type="protein sequence ID" value="KAK3760981.1"/>
    <property type="molecule type" value="Genomic_DNA"/>
</dbReference>
<dbReference type="Proteomes" id="UP001283361">
    <property type="component" value="Unassembled WGS sequence"/>
</dbReference>
<gene>
    <name evidence="2" type="ORF">RRG08_022388</name>
</gene>
<organism evidence="2 3">
    <name type="scientific">Elysia crispata</name>
    <name type="common">lettuce slug</name>
    <dbReference type="NCBI Taxonomy" id="231223"/>
    <lineage>
        <taxon>Eukaryota</taxon>
        <taxon>Metazoa</taxon>
        <taxon>Spiralia</taxon>
        <taxon>Lophotrochozoa</taxon>
        <taxon>Mollusca</taxon>
        <taxon>Gastropoda</taxon>
        <taxon>Heterobranchia</taxon>
        <taxon>Euthyneura</taxon>
        <taxon>Panpulmonata</taxon>
        <taxon>Sacoglossa</taxon>
        <taxon>Placobranchoidea</taxon>
        <taxon>Plakobranchidae</taxon>
        <taxon>Elysia</taxon>
    </lineage>
</organism>
<keyword evidence="3" id="KW-1185">Reference proteome</keyword>
<keyword evidence="1" id="KW-0732">Signal</keyword>
<name>A0AAE1D897_9GAST</name>
<evidence type="ECO:0000256" key="1">
    <source>
        <dbReference type="SAM" id="SignalP"/>
    </source>
</evidence>
<sequence>MLRWQLALLSGQRPALLLAVSCVDLHLSKTISDREWTPLDPSCAENCARAVRIMSVASGSGGQFGTGGGHGGHAGGVNSNKRRVCRKIF</sequence>